<name>A0A364JWF8_9HYPH</name>
<evidence type="ECO:0000313" key="4">
    <source>
        <dbReference type="EMBL" id="RAK30959.1"/>
    </source>
</evidence>
<evidence type="ECO:0000256" key="1">
    <source>
        <dbReference type="ARBA" id="ARBA00022679"/>
    </source>
</evidence>
<dbReference type="NCBIfam" id="TIGR01518">
    <property type="entry name" value="g3p_cytidyltrns"/>
    <property type="match status" value="1"/>
</dbReference>
<dbReference type="Pfam" id="PF01467">
    <property type="entry name" value="CTP_transf_like"/>
    <property type="match status" value="1"/>
</dbReference>
<dbReference type="Gene3D" id="3.40.50.620">
    <property type="entry name" value="HUPs"/>
    <property type="match status" value="1"/>
</dbReference>
<sequence>MKRIVTYGTFDILHTGHINLLKRARALGDELYVGLSSDSFNMIKNKKSVLDYSNRKVVLESLKYVDYVFPEENWDQKSVDVRKYKIDSFVIGEDWRGKFDFLKEYCNVIYLPRTPSISTTMLKKKILHVAA</sequence>
<dbReference type="GO" id="GO:0019350">
    <property type="term" value="P:teichoic acid biosynthetic process"/>
    <property type="evidence" value="ECO:0007669"/>
    <property type="project" value="InterPro"/>
</dbReference>
<dbReference type="GO" id="GO:0047348">
    <property type="term" value="F:glycerol-3-phosphate cytidylyltransferase activity"/>
    <property type="evidence" value="ECO:0007669"/>
    <property type="project" value="InterPro"/>
</dbReference>
<dbReference type="GO" id="GO:0046872">
    <property type="term" value="F:metal ion binding"/>
    <property type="evidence" value="ECO:0007669"/>
    <property type="project" value="InterPro"/>
</dbReference>
<keyword evidence="1 4" id="KW-0808">Transferase</keyword>
<dbReference type="NCBIfam" id="TIGR00125">
    <property type="entry name" value="cyt_tran_rel"/>
    <property type="match status" value="1"/>
</dbReference>
<dbReference type="EMBL" id="QLMK01000003">
    <property type="protein sequence ID" value="RAK30959.1"/>
    <property type="molecule type" value="Genomic_DNA"/>
</dbReference>
<evidence type="ECO:0000256" key="2">
    <source>
        <dbReference type="ARBA" id="ARBA00022695"/>
    </source>
</evidence>
<dbReference type="SUPFAM" id="SSF52374">
    <property type="entry name" value="Nucleotidylyl transferase"/>
    <property type="match status" value="1"/>
</dbReference>
<dbReference type="InterPro" id="IPR006409">
    <property type="entry name" value="G3P_cytidylTrfase"/>
</dbReference>
<keyword evidence="2 4" id="KW-0548">Nucleotidyltransferase</keyword>
<dbReference type="PANTHER" id="PTHR43793">
    <property type="entry name" value="FAD SYNTHASE"/>
    <property type="match status" value="1"/>
</dbReference>
<dbReference type="GO" id="GO:0005737">
    <property type="term" value="C:cytoplasm"/>
    <property type="evidence" value="ECO:0007669"/>
    <property type="project" value="InterPro"/>
</dbReference>
<proteinExistence type="predicted"/>
<dbReference type="InterPro" id="IPR050385">
    <property type="entry name" value="Archaeal_FAD_synthase"/>
</dbReference>
<accession>A0A364JWF8</accession>
<dbReference type="InterPro" id="IPR014729">
    <property type="entry name" value="Rossmann-like_a/b/a_fold"/>
</dbReference>
<dbReference type="AlphaFoldDB" id="A0A364JWF8"/>
<evidence type="ECO:0000259" key="3">
    <source>
        <dbReference type="Pfam" id="PF01467"/>
    </source>
</evidence>
<feature type="domain" description="Cytidyltransferase-like" evidence="3">
    <location>
        <begin position="5"/>
        <end position="124"/>
    </location>
</feature>
<dbReference type="PANTHER" id="PTHR43793:SF1">
    <property type="entry name" value="FAD SYNTHASE"/>
    <property type="match status" value="1"/>
</dbReference>
<evidence type="ECO:0000313" key="5">
    <source>
        <dbReference type="Proteomes" id="UP000249453"/>
    </source>
</evidence>
<organism evidence="4 5">
    <name type="scientific">Falsochrobactrum ovis</name>
    <dbReference type="NCBI Taxonomy" id="1293442"/>
    <lineage>
        <taxon>Bacteria</taxon>
        <taxon>Pseudomonadati</taxon>
        <taxon>Pseudomonadota</taxon>
        <taxon>Alphaproteobacteria</taxon>
        <taxon>Hyphomicrobiales</taxon>
        <taxon>Brucellaceae</taxon>
        <taxon>Falsochrobactrum</taxon>
    </lineage>
</organism>
<comment type="caution">
    <text evidence="4">The sequence shown here is derived from an EMBL/GenBank/DDBJ whole genome shotgun (WGS) entry which is preliminary data.</text>
</comment>
<dbReference type="InterPro" id="IPR004821">
    <property type="entry name" value="Cyt_trans-like"/>
</dbReference>
<dbReference type="OrthoDB" id="9802794at2"/>
<gene>
    <name evidence="4" type="ORF">C7374_10395</name>
</gene>
<dbReference type="Proteomes" id="UP000249453">
    <property type="component" value="Unassembled WGS sequence"/>
</dbReference>
<dbReference type="RefSeq" id="WP_111574730.1">
    <property type="nucleotide sequence ID" value="NZ_JBHEEY010000002.1"/>
</dbReference>
<protein>
    <submittedName>
        <fullName evidence="4">Glycerol-3-phosphate cytidylyltransferase</fullName>
    </submittedName>
</protein>
<keyword evidence="5" id="KW-1185">Reference proteome</keyword>
<reference evidence="4 5" key="1">
    <citation type="submission" date="2018-06" db="EMBL/GenBank/DDBJ databases">
        <title>Genomic Encyclopedia of Type Strains, Phase IV (KMG-IV): sequencing the most valuable type-strain genomes for metagenomic binning, comparative biology and taxonomic classification.</title>
        <authorList>
            <person name="Goeker M."/>
        </authorList>
    </citation>
    <scope>NUCLEOTIDE SEQUENCE [LARGE SCALE GENOMIC DNA]</scope>
    <source>
        <strain evidence="4 5">DSM 26720</strain>
    </source>
</reference>